<sequence length="87" mass="10075">MDTAVFFVEFNGNAPCLICERKKRATQLQRELTSQQSLFHKAKNDADAADKASYVVSEMITKTGFSQRQMKLRRDLQYYSQITILLH</sequence>
<name>A0ABR3MIR6_9TELE</name>
<reference evidence="1 2" key="1">
    <citation type="submission" date="2023-09" db="EMBL/GenBank/DDBJ databases">
        <authorList>
            <person name="Wang M."/>
        </authorList>
    </citation>
    <scope>NUCLEOTIDE SEQUENCE [LARGE SCALE GENOMIC DNA]</scope>
    <source>
        <strain evidence="1">GT-2023</strain>
        <tissue evidence="1">Liver</tissue>
    </source>
</reference>
<proteinExistence type="predicted"/>
<gene>
    <name evidence="1" type="ORF">QQF64_004264</name>
</gene>
<dbReference type="Proteomes" id="UP001558613">
    <property type="component" value="Unassembled WGS sequence"/>
</dbReference>
<organism evidence="1 2">
    <name type="scientific">Cirrhinus molitorella</name>
    <name type="common">mud carp</name>
    <dbReference type="NCBI Taxonomy" id="172907"/>
    <lineage>
        <taxon>Eukaryota</taxon>
        <taxon>Metazoa</taxon>
        <taxon>Chordata</taxon>
        <taxon>Craniata</taxon>
        <taxon>Vertebrata</taxon>
        <taxon>Euteleostomi</taxon>
        <taxon>Actinopterygii</taxon>
        <taxon>Neopterygii</taxon>
        <taxon>Teleostei</taxon>
        <taxon>Ostariophysi</taxon>
        <taxon>Cypriniformes</taxon>
        <taxon>Cyprinidae</taxon>
        <taxon>Labeoninae</taxon>
        <taxon>Labeonini</taxon>
        <taxon>Cirrhinus</taxon>
    </lineage>
</organism>
<accession>A0ABR3MIR6</accession>
<protein>
    <submittedName>
        <fullName evidence="1">Uncharacterized protein</fullName>
    </submittedName>
</protein>
<keyword evidence="2" id="KW-1185">Reference proteome</keyword>
<evidence type="ECO:0000313" key="2">
    <source>
        <dbReference type="Proteomes" id="UP001558613"/>
    </source>
</evidence>
<comment type="caution">
    <text evidence="1">The sequence shown here is derived from an EMBL/GenBank/DDBJ whole genome shotgun (WGS) entry which is preliminary data.</text>
</comment>
<evidence type="ECO:0000313" key="1">
    <source>
        <dbReference type="EMBL" id="KAL1263909.1"/>
    </source>
</evidence>
<dbReference type="EMBL" id="JAYMGO010000012">
    <property type="protein sequence ID" value="KAL1263909.1"/>
    <property type="molecule type" value="Genomic_DNA"/>
</dbReference>